<evidence type="ECO:0000313" key="4">
    <source>
        <dbReference type="Proteomes" id="UP001287356"/>
    </source>
</evidence>
<accession>A0AAE0JW39</accession>
<dbReference type="InterPro" id="IPR057684">
    <property type="entry name" value="DUF7924"/>
</dbReference>
<protein>
    <recommendedName>
        <fullName evidence="2">DUF7924 domain-containing protein</fullName>
    </recommendedName>
</protein>
<reference evidence="3" key="1">
    <citation type="journal article" date="2023" name="Mol. Phylogenet. Evol.">
        <title>Genome-scale phylogeny and comparative genomics of the fungal order Sordariales.</title>
        <authorList>
            <person name="Hensen N."/>
            <person name="Bonometti L."/>
            <person name="Westerberg I."/>
            <person name="Brannstrom I.O."/>
            <person name="Guillou S."/>
            <person name="Cros-Aarteil S."/>
            <person name="Calhoun S."/>
            <person name="Haridas S."/>
            <person name="Kuo A."/>
            <person name="Mondo S."/>
            <person name="Pangilinan J."/>
            <person name="Riley R."/>
            <person name="LaButti K."/>
            <person name="Andreopoulos B."/>
            <person name="Lipzen A."/>
            <person name="Chen C."/>
            <person name="Yan M."/>
            <person name="Daum C."/>
            <person name="Ng V."/>
            <person name="Clum A."/>
            <person name="Steindorff A."/>
            <person name="Ohm R.A."/>
            <person name="Martin F."/>
            <person name="Silar P."/>
            <person name="Natvig D.O."/>
            <person name="Lalanne C."/>
            <person name="Gautier V."/>
            <person name="Ament-Velasquez S.L."/>
            <person name="Kruys A."/>
            <person name="Hutchinson M.I."/>
            <person name="Powell A.J."/>
            <person name="Barry K."/>
            <person name="Miller A.N."/>
            <person name="Grigoriev I.V."/>
            <person name="Debuchy R."/>
            <person name="Gladieux P."/>
            <person name="Hiltunen Thoren M."/>
            <person name="Johannesson H."/>
        </authorList>
    </citation>
    <scope>NUCLEOTIDE SEQUENCE</scope>
    <source>
        <strain evidence="3">CBS 958.72</strain>
    </source>
</reference>
<sequence length="124" mass="13500">MACTAGDFRPLRGTLKCPGRCTYGPSPRAQKPEGKSKSSVSGPRPDRLYGFPNAAFTSEQVEKLSKLHGQIPDYAQASKNVWYPFFVIEFKAAAGTNGNLWVAENQCAGGSAAYVQEHIKNLDF</sequence>
<reference evidence="3" key="2">
    <citation type="submission" date="2023-06" db="EMBL/GenBank/DDBJ databases">
        <authorList>
            <consortium name="Lawrence Berkeley National Laboratory"/>
            <person name="Haridas S."/>
            <person name="Hensen N."/>
            <person name="Bonometti L."/>
            <person name="Westerberg I."/>
            <person name="Brannstrom I.O."/>
            <person name="Guillou S."/>
            <person name="Cros-Aarteil S."/>
            <person name="Calhoun S."/>
            <person name="Kuo A."/>
            <person name="Mondo S."/>
            <person name="Pangilinan J."/>
            <person name="Riley R."/>
            <person name="Labutti K."/>
            <person name="Andreopoulos B."/>
            <person name="Lipzen A."/>
            <person name="Chen C."/>
            <person name="Yanf M."/>
            <person name="Daum C."/>
            <person name="Ng V."/>
            <person name="Clum A."/>
            <person name="Steindorff A."/>
            <person name="Ohm R."/>
            <person name="Martin F."/>
            <person name="Silar P."/>
            <person name="Natvig D."/>
            <person name="Lalanne C."/>
            <person name="Gautier V."/>
            <person name="Ament-Velasquez S.L."/>
            <person name="Kruys A."/>
            <person name="Hutchinson M.I."/>
            <person name="Powell A.J."/>
            <person name="Barry K."/>
            <person name="Miller A.N."/>
            <person name="Grigoriev I.V."/>
            <person name="Debuchy R."/>
            <person name="Gladieux P."/>
            <person name="Thoren M.H."/>
            <person name="Johannesson H."/>
        </authorList>
    </citation>
    <scope>NUCLEOTIDE SEQUENCE</scope>
    <source>
        <strain evidence="3">CBS 958.72</strain>
    </source>
</reference>
<evidence type="ECO:0000256" key="1">
    <source>
        <dbReference type="SAM" id="MobiDB-lite"/>
    </source>
</evidence>
<evidence type="ECO:0000313" key="3">
    <source>
        <dbReference type="EMBL" id="KAK3364801.1"/>
    </source>
</evidence>
<comment type="caution">
    <text evidence="3">The sequence shown here is derived from an EMBL/GenBank/DDBJ whole genome shotgun (WGS) entry which is preliminary data.</text>
</comment>
<proteinExistence type="predicted"/>
<name>A0AAE0JW39_9PEZI</name>
<gene>
    <name evidence="3" type="ORF">B0T24DRAFT_598132</name>
</gene>
<dbReference type="Pfam" id="PF25545">
    <property type="entry name" value="DUF7924"/>
    <property type="match status" value="1"/>
</dbReference>
<dbReference type="EMBL" id="JAULSN010000009">
    <property type="protein sequence ID" value="KAK3364801.1"/>
    <property type="molecule type" value="Genomic_DNA"/>
</dbReference>
<dbReference type="AlphaFoldDB" id="A0AAE0JW39"/>
<feature type="region of interest" description="Disordered" evidence="1">
    <location>
        <begin position="21"/>
        <end position="47"/>
    </location>
</feature>
<keyword evidence="4" id="KW-1185">Reference proteome</keyword>
<evidence type="ECO:0000259" key="2">
    <source>
        <dbReference type="Pfam" id="PF25545"/>
    </source>
</evidence>
<feature type="domain" description="DUF7924" evidence="2">
    <location>
        <begin position="40"/>
        <end position="118"/>
    </location>
</feature>
<dbReference type="Proteomes" id="UP001287356">
    <property type="component" value="Unassembled WGS sequence"/>
</dbReference>
<organism evidence="3 4">
    <name type="scientific">Lasiosphaeria ovina</name>
    <dbReference type="NCBI Taxonomy" id="92902"/>
    <lineage>
        <taxon>Eukaryota</taxon>
        <taxon>Fungi</taxon>
        <taxon>Dikarya</taxon>
        <taxon>Ascomycota</taxon>
        <taxon>Pezizomycotina</taxon>
        <taxon>Sordariomycetes</taxon>
        <taxon>Sordariomycetidae</taxon>
        <taxon>Sordariales</taxon>
        <taxon>Lasiosphaeriaceae</taxon>
        <taxon>Lasiosphaeria</taxon>
    </lineage>
</organism>